<sequence length="124" mass="13568">MILLLSVQPRWMGETAQRGMAYLDPQVYPGAMAFFGADVPDGVEPLPADNLGGGDYGWPIGDHSFYPADFPSTSPTSARYPQFPCCGPSSNRSSVIYFPLFMRFMASPKSRLSRSIFSMPFGIA</sequence>
<dbReference type="AlphaFoldDB" id="A0A376CJ18"/>
<accession>A0A376CJ18</accession>
<gene>
    <name evidence="1" type="ORF">NCTC11862_00103</name>
</gene>
<evidence type="ECO:0000313" key="1">
    <source>
        <dbReference type="EMBL" id="STC68187.1"/>
    </source>
</evidence>
<evidence type="ECO:0000313" key="2">
    <source>
        <dbReference type="Proteomes" id="UP000254467"/>
    </source>
</evidence>
<organism evidence="1 2">
    <name type="scientific">Corynebacterium pilosum</name>
    <dbReference type="NCBI Taxonomy" id="35756"/>
    <lineage>
        <taxon>Bacteria</taxon>
        <taxon>Bacillati</taxon>
        <taxon>Actinomycetota</taxon>
        <taxon>Actinomycetes</taxon>
        <taxon>Mycobacteriales</taxon>
        <taxon>Corynebacteriaceae</taxon>
        <taxon>Corynebacterium</taxon>
    </lineage>
</organism>
<dbReference type="EMBL" id="UFXQ01000001">
    <property type="protein sequence ID" value="STC68187.1"/>
    <property type="molecule type" value="Genomic_DNA"/>
</dbReference>
<reference evidence="1 2" key="1">
    <citation type="submission" date="2018-06" db="EMBL/GenBank/DDBJ databases">
        <authorList>
            <consortium name="Pathogen Informatics"/>
            <person name="Doyle S."/>
        </authorList>
    </citation>
    <scope>NUCLEOTIDE SEQUENCE [LARGE SCALE GENOMIC DNA]</scope>
    <source>
        <strain evidence="1 2">NCTC11862</strain>
    </source>
</reference>
<protein>
    <submittedName>
        <fullName evidence="1">Uncharacterized protein</fullName>
    </submittedName>
</protein>
<keyword evidence="2" id="KW-1185">Reference proteome</keyword>
<proteinExistence type="predicted"/>
<dbReference type="Proteomes" id="UP000254467">
    <property type="component" value="Unassembled WGS sequence"/>
</dbReference>
<name>A0A376CJ18_9CORY</name>